<evidence type="ECO:0000313" key="6">
    <source>
        <dbReference type="Proteomes" id="UP000316426"/>
    </source>
</evidence>
<evidence type="ECO:0000256" key="1">
    <source>
        <dbReference type="ARBA" id="ARBA00023015"/>
    </source>
</evidence>
<evidence type="ECO:0000259" key="4">
    <source>
        <dbReference type="PROSITE" id="PS01124"/>
    </source>
</evidence>
<dbReference type="AlphaFoldDB" id="A0A518KA68"/>
<keyword evidence="1" id="KW-0805">Transcription regulation</keyword>
<dbReference type="GO" id="GO:0000976">
    <property type="term" value="F:transcription cis-regulatory region binding"/>
    <property type="evidence" value="ECO:0007669"/>
    <property type="project" value="TreeGrafter"/>
</dbReference>
<dbReference type="PROSITE" id="PS00041">
    <property type="entry name" value="HTH_ARAC_FAMILY_1"/>
    <property type="match status" value="1"/>
</dbReference>
<dbReference type="InterPro" id="IPR028082">
    <property type="entry name" value="Peripla_BP_I"/>
</dbReference>
<evidence type="ECO:0000313" key="5">
    <source>
        <dbReference type="EMBL" id="QDV74689.1"/>
    </source>
</evidence>
<dbReference type="Pfam" id="PF13377">
    <property type="entry name" value="Peripla_BP_3"/>
    <property type="match status" value="1"/>
</dbReference>
<dbReference type="Proteomes" id="UP000316426">
    <property type="component" value="Chromosome"/>
</dbReference>
<dbReference type="SUPFAM" id="SSF46689">
    <property type="entry name" value="Homeodomain-like"/>
    <property type="match status" value="1"/>
</dbReference>
<dbReference type="InterPro" id="IPR018060">
    <property type="entry name" value="HTH_AraC"/>
</dbReference>
<dbReference type="PANTHER" id="PTHR30146:SF24">
    <property type="entry name" value="XYLOSE OPERON REGULATORY PROTEIN"/>
    <property type="match status" value="1"/>
</dbReference>
<dbReference type="Pfam" id="PF12833">
    <property type="entry name" value="HTH_18"/>
    <property type="match status" value="1"/>
</dbReference>
<keyword evidence="3" id="KW-0804">Transcription</keyword>
<keyword evidence="6" id="KW-1185">Reference proteome</keyword>
<dbReference type="RefSeq" id="WP_197529399.1">
    <property type="nucleotide sequence ID" value="NZ_CP036349.1"/>
</dbReference>
<sequence length="384" mass="42053">MHIPEVAVLVETDTSWGRNVLRGVASYAQQFGPWNLLVESHEGAPNWPLPDSLRVDGVIARVATPLILRQLVARKAPVIDVGDLFVDDPRVDSVVTDFVAWARLALDHFRAKGFEDFALYAPPSRDYAKRRGDSFVAAVEAAGLHCVQYRPGYRVGREVSRDEHRRRVGRWVEQLPSPVAVLAIDAKRGKDLAEVSAAQGLSVPDQVAILAGDADELACEICSPPLSSIDVASRRIGYEAAAQLAARLSGGAPREAPLLIAPDRVIARQSTDLLAVDDPAVVQALRYMQTHAYSGVTVEDVLAQVPVARRQLERQFKKRLGRLPAEELRRLRLERGRQLLVESELSIEGVAEASGYAGATQFGAAFRKAYGVTPLSYRRRMGKG</sequence>
<reference evidence="5 6" key="1">
    <citation type="submission" date="2019-02" db="EMBL/GenBank/DDBJ databases">
        <title>Deep-cultivation of Planctomycetes and their phenomic and genomic characterization uncovers novel biology.</title>
        <authorList>
            <person name="Wiegand S."/>
            <person name="Jogler M."/>
            <person name="Boedeker C."/>
            <person name="Pinto D."/>
            <person name="Vollmers J."/>
            <person name="Rivas-Marin E."/>
            <person name="Kohn T."/>
            <person name="Peeters S.H."/>
            <person name="Heuer A."/>
            <person name="Rast P."/>
            <person name="Oberbeckmann S."/>
            <person name="Bunk B."/>
            <person name="Jeske O."/>
            <person name="Meyerdierks A."/>
            <person name="Storesund J.E."/>
            <person name="Kallscheuer N."/>
            <person name="Luecker S."/>
            <person name="Lage O.M."/>
            <person name="Pohl T."/>
            <person name="Merkel B.J."/>
            <person name="Hornburger P."/>
            <person name="Mueller R.-W."/>
            <person name="Bruemmer F."/>
            <person name="Labrenz M."/>
            <person name="Spormann A.M."/>
            <person name="Op den Camp H."/>
            <person name="Overmann J."/>
            <person name="Amann R."/>
            <person name="Jetten M.S.M."/>
            <person name="Mascher T."/>
            <person name="Medema M.H."/>
            <person name="Devos D.P."/>
            <person name="Kaster A.-K."/>
            <person name="Ovreas L."/>
            <person name="Rohde M."/>
            <person name="Galperin M.Y."/>
            <person name="Jogler C."/>
        </authorList>
    </citation>
    <scope>NUCLEOTIDE SEQUENCE [LARGE SCALE GENOMIC DNA]</scope>
    <source>
        <strain evidence="5 6">Spa11</strain>
    </source>
</reference>
<dbReference type="KEGG" id="bmei:Spa11_28970"/>
<dbReference type="PROSITE" id="PS01124">
    <property type="entry name" value="HTH_ARAC_FAMILY_2"/>
    <property type="match status" value="1"/>
</dbReference>
<evidence type="ECO:0000256" key="3">
    <source>
        <dbReference type="ARBA" id="ARBA00023163"/>
    </source>
</evidence>
<accession>A0A518KA68</accession>
<proteinExistence type="predicted"/>
<organism evidence="5 6">
    <name type="scientific">Botrimarina mediterranea</name>
    <dbReference type="NCBI Taxonomy" id="2528022"/>
    <lineage>
        <taxon>Bacteria</taxon>
        <taxon>Pseudomonadati</taxon>
        <taxon>Planctomycetota</taxon>
        <taxon>Planctomycetia</taxon>
        <taxon>Pirellulales</taxon>
        <taxon>Lacipirellulaceae</taxon>
        <taxon>Botrimarina</taxon>
    </lineage>
</organism>
<dbReference type="GO" id="GO:0003700">
    <property type="term" value="F:DNA-binding transcription factor activity"/>
    <property type="evidence" value="ECO:0007669"/>
    <property type="project" value="InterPro"/>
</dbReference>
<dbReference type="SMART" id="SM00342">
    <property type="entry name" value="HTH_ARAC"/>
    <property type="match status" value="1"/>
</dbReference>
<dbReference type="PANTHER" id="PTHR30146">
    <property type="entry name" value="LACI-RELATED TRANSCRIPTIONAL REPRESSOR"/>
    <property type="match status" value="1"/>
</dbReference>
<gene>
    <name evidence="5" type="primary">xylR_10</name>
    <name evidence="5" type="ORF">Spa11_28970</name>
</gene>
<dbReference type="Gene3D" id="3.40.50.2300">
    <property type="match status" value="2"/>
</dbReference>
<dbReference type="CDD" id="cd01543">
    <property type="entry name" value="PBP1_XylR"/>
    <property type="match status" value="1"/>
</dbReference>
<name>A0A518KA68_9BACT</name>
<dbReference type="InterPro" id="IPR009057">
    <property type="entry name" value="Homeodomain-like_sf"/>
</dbReference>
<dbReference type="SUPFAM" id="SSF53822">
    <property type="entry name" value="Periplasmic binding protein-like I"/>
    <property type="match status" value="1"/>
</dbReference>
<feature type="domain" description="HTH araC/xylS-type" evidence="4">
    <location>
        <begin position="282"/>
        <end position="380"/>
    </location>
</feature>
<dbReference type="EMBL" id="CP036349">
    <property type="protein sequence ID" value="QDV74689.1"/>
    <property type="molecule type" value="Genomic_DNA"/>
</dbReference>
<evidence type="ECO:0000256" key="2">
    <source>
        <dbReference type="ARBA" id="ARBA00023125"/>
    </source>
</evidence>
<dbReference type="Gene3D" id="1.10.10.60">
    <property type="entry name" value="Homeodomain-like"/>
    <property type="match status" value="1"/>
</dbReference>
<dbReference type="InterPro" id="IPR046335">
    <property type="entry name" value="LacI/GalR-like_sensor"/>
</dbReference>
<dbReference type="InterPro" id="IPR018062">
    <property type="entry name" value="HTH_AraC-typ_CS"/>
</dbReference>
<protein>
    <submittedName>
        <fullName evidence="5">Xylose operon regulatory protein</fullName>
    </submittedName>
</protein>
<keyword evidence="2" id="KW-0238">DNA-binding</keyword>